<evidence type="ECO:0000313" key="1">
    <source>
        <dbReference type="EMBL" id="ENW98782.1"/>
    </source>
</evidence>
<dbReference type="RefSeq" id="WP_005218536.1">
    <property type="nucleotide sequence ID" value="NZ_JAKZFX010000005.1"/>
</dbReference>
<proteinExistence type="predicted"/>
<protein>
    <submittedName>
        <fullName evidence="1">Uncharacterized protein</fullName>
    </submittedName>
</protein>
<organism evidence="1 2">
    <name type="scientific">Acinetobacter modestus</name>
    <dbReference type="NCBI Taxonomy" id="1776740"/>
    <lineage>
        <taxon>Bacteria</taxon>
        <taxon>Pseudomonadati</taxon>
        <taxon>Pseudomonadota</taxon>
        <taxon>Gammaproteobacteria</taxon>
        <taxon>Moraxellales</taxon>
        <taxon>Moraxellaceae</taxon>
        <taxon>Acinetobacter</taxon>
    </lineage>
</organism>
<dbReference type="AlphaFoldDB" id="N9LR47"/>
<sequence length="128" mass="15092">MFIRFIIHAKDEGSNKRQGLFQAMSDLEASGELYDYEQTYYDEIYDWFRKNLKKPDSFARSSKPHAKNVALSWFKDTADEHISKMYEVTYLLRAHGINVEILSTERPGYVVYEDQFQIVAEPFKETCT</sequence>
<name>N9LR47_9GAMM</name>
<dbReference type="PATRIC" id="fig|1217705.3.peg.2783"/>
<accession>N9LR47</accession>
<dbReference type="eggNOG" id="ENOG5033C5C">
    <property type="taxonomic scope" value="Bacteria"/>
</dbReference>
<dbReference type="HOGENOM" id="CLU_159982_0_0_6"/>
<comment type="caution">
    <text evidence="1">The sequence shown here is derived from an EMBL/GenBank/DDBJ whole genome shotgun (WGS) entry which is preliminary data.</text>
</comment>
<dbReference type="EMBL" id="APRP01000031">
    <property type="protein sequence ID" value="ENW98782.1"/>
    <property type="molecule type" value="Genomic_DNA"/>
</dbReference>
<reference evidence="1 2" key="1">
    <citation type="submission" date="2013-02" db="EMBL/GenBank/DDBJ databases">
        <title>The Genome Sequence of Acinetobacter sp. ANC 3862.</title>
        <authorList>
            <consortium name="The Broad Institute Genome Sequencing Platform"/>
            <consortium name="The Broad Institute Genome Sequencing Center for Infectious Disease"/>
            <person name="Cerqueira G."/>
            <person name="Feldgarden M."/>
            <person name="Courvalin P."/>
            <person name="Perichon B."/>
            <person name="Grillot-Courvalin C."/>
            <person name="Clermont D."/>
            <person name="Rocha E."/>
            <person name="Yoon E.-J."/>
            <person name="Nemec A."/>
            <person name="Walker B."/>
            <person name="Young S.K."/>
            <person name="Zeng Q."/>
            <person name="Gargeya S."/>
            <person name="Fitzgerald M."/>
            <person name="Haas B."/>
            <person name="Abouelleil A."/>
            <person name="Alvarado L."/>
            <person name="Arachchi H.M."/>
            <person name="Berlin A.M."/>
            <person name="Chapman S.B."/>
            <person name="Dewar J."/>
            <person name="Goldberg J."/>
            <person name="Griggs A."/>
            <person name="Gujja S."/>
            <person name="Hansen M."/>
            <person name="Howarth C."/>
            <person name="Imamovic A."/>
            <person name="Larimer J."/>
            <person name="McCowan C."/>
            <person name="Murphy C."/>
            <person name="Neiman D."/>
            <person name="Pearson M."/>
            <person name="Priest M."/>
            <person name="Roberts A."/>
            <person name="Saif S."/>
            <person name="Shea T."/>
            <person name="Sisk P."/>
            <person name="Sykes S."/>
            <person name="Wortman J."/>
            <person name="Nusbaum C."/>
            <person name="Birren B."/>
        </authorList>
    </citation>
    <scope>NUCLEOTIDE SEQUENCE [LARGE SCALE GENOMIC DNA]</scope>
    <source>
        <strain evidence="1 2">ANC 3862</strain>
    </source>
</reference>
<dbReference type="Proteomes" id="UP000013248">
    <property type="component" value="Unassembled WGS sequence"/>
</dbReference>
<gene>
    <name evidence="1" type="ORF">F900_02867</name>
</gene>
<evidence type="ECO:0000313" key="2">
    <source>
        <dbReference type="Proteomes" id="UP000013248"/>
    </source>
</evidence>